<name>E6XHA3_SHEP2</name>
<evidence type="ECO:0000313" key="2">
    <source>
        <dbReference type="Proteomes" id="UP000008209"/>
    </source>
</evidence>
<dbReference type="InterPro" id="IPR036280">
    <property type="entry name" value="Multihaem_cyt_sf"/>
</dbReference>
<protein>
    <submittedName>
        <fullName evidence="1">Putative diheme cytochrome c</fullName>
    </submittedName>
</protein>
<dbReference type="PATRIC" id="fig|399804.5.peg.520"/>
<accession>E6XHA3</accession>
<dbReference type="PROSITE" id="PS51257">
    <property type="entry name" value="PROKAR_LIPOPROTEIN"/>
    <property type="match status" value="1"/>
</dbReference>
<organism evidence="1 2">
    <name type="scientific">Shewanella putrefaciens (strain 200)</name>
    <dbReference type="NCBI Taxonomy" id="399804"/>
    <lineage>
        <taxon>Bacteria</taxon>
        <taxon>Pseudomonadati</taxon>
        <taxon>Pseudomonadota</taxon>
        <taxon>Gammaproteobacteria</taxon>
        <taxon>Alteromonadales</taxon>
        <taxon>Shewanellaceae</taxon>
        <taxon>Shewanella</taxon>
    </lineage>
</organism>
<dbReference type="HOGENOM" id="CLU_698089_0_0_6"/>
<dbReference type="AlphaFoldDB" id="E6XHA3"/>
<dbReference type="Proteomes" id="UP000008209">
    <property type="component" value="Chromosome"/>
</dbReference>
<dbReference type="KEGG" id="shp:Sput200_0511"/>
<proteinExistence type="predicted"/>
<dbReference type="SUPFAM" id="SSF48695">
    <property type="entry name" value="Multiheme cytochromes"/>
    <property type="match status" value="1"/>
</dbReference>
<gene>
    <name evidence="1" type="ordered locus">Sput200_0511</name>
</gene>
<sequence precursor="true">MKKKFTLSLLCASMVVLTGCKDEEVIFKTSPEVENQLQQYKVQNDALTRANTQLLAINTQLTSTNNTLKTEIEDLKNNPIVKPYDFASQCKMEGIEFDYVNPNSPTTSTQSLSINMTATTEDCTSCHNAQINPGPHPEFGNCANCHDGHNGNGTLPPSGGPTDPTFNQPEFAAGAIDGKTGASGASFYTPGSYLNAEWLKKQLDAQFNIYRWKEVTTGGVTKLASACGLDNRQHMMDMFPNDGKAYEIEHKYNAIGAKLVATVNKFEEEGVKVQTPNIATFGYGLKEIDGSYFVTMNIMKTNTCYNAIMNGEARLSYYEYDPAALEKTGLEVPSRNRGARIITKTDYKQTSLIDLNRQPLPGFGTGEEFTPTDVNWDSVGSCSLYLKVENIIPLG</sequence>
<evidence type="ECO:0000313" key="1">
    <source>
        <dbReference type="EMBL" id="ADV52997.1"/>
    </source>
</evidence>
<reference evidence="1 2" key="1">
    <citation type="submission" date="2011-01" db="EMBL/GenBank/DDBJ databases">
        <title>Complete sequence of Shewanella putrefaciens 200.</title>
        <authorList>
            <consortium name="US DOE Joint Genome Institute"/>
            <person name="Lucas S."/>
            <person name="Copeland A."/>
            <person name="Lapidus A."/>
            <person name="Cheng J.-F."/>
            <person name="Bruce D."/>
            <person name="Goodwin L."/>
            <person name="Pitluck S."/>
            <person name="Munk A.C."/>
            <person name="Detter J.C."/>
            <person name="Han C."/>
            <person name="Tapia R."/>
            <person name="Land M."/>
            <person name="Hauser L."/>
            <person name="Chang Y.-J."/>
            <person name="Jeffries C."/>
            <person name="Kyrpides N."/>
            <person name="Ivanova N."/>
            <person name="Mikhailova N."/>
            <person name="Kolker E."/>
            <person name="Lawrence C."/>
            <person name="McCue L.A."/>
            <person name="DiChristina T."/>
            <person name="Nealson K."/>
            <person name="Fredrickson J.K."/>
            <person name="Woyke T."/>
        </authorList>
    </citation>
    <scope>NUCLEOTIDE SEQUENCE [LARGE SCALE GENOMIC DNA]</scope>
    <source>
        <strain evidence="1 2">200</strain>
    </source>
</reference>
<dbReference type="EMBL" id="CP002457">
    <property type="protein sequence ID" value="ADV52997.1"/>
    <property type="molecule type" value="Genomic_DNA"/>
</dbReference>